<evidence type="ECO:0000313" key="2">
    <source>
        <dbReference type="EMBL" id="KAH0897185.1"/>
    </source>
</evidence>
<protein>
    <submittedName>
        <fullName evidence="2">Uncharacterized protein</fullName>
    </submittedName>
</protein>
<sequence length="109" mass="12713">MFIRRWTATVTKMERHRWLRKKRRKKKKKERRQRKKKKSQDEASLAPSRANIEEDEGGAVVRVSPVITGVGYHRRNVARGSWPGARGAVRGYTYIINIHGEIVANRGYL</sequence>
<dbReference type="Proteomes" id="UP000824890">
    <property type="component" value="Unassembled WGS sequence"/>
</dbReference>
<evidence type="ECO:0000256" key="1">
    <source>
        <dbReference type="SAM" id="MobiDB-lite"/>
    </source>
</evidence>
<keyword evidence="3" id="KW-1185">Reference proteome</keyword>
<accession>A0ABQ8AXA0</accession>
<feature type="compositionally biased region" description="Basic residues" evidence="1">
    <location>
        <begin position="14"/>
        <end position="38"/>
    </location>
</feature>
<name>A0ABQ8AXA0_BRANA</name>
<proteinExistence type="predicted"/>
<reference evidence="2 3" key="1">
    <citation type="submission" date="2021-05" db="EMBL/GenBank/DDBJ databases">
        <title>Genome Assembly of Synthetic Allotetraploid Brassica napus Reveals Homoeologous Exchanges between Subgenomes.</title>
        <authorList>
            <person name="Davis J.T."/>
        </authorList>
    </citation>
    <scope>NUCLEOTIDE SEQUENCE [LARGE SCALE GENOMIC DNA]</scope>
    <source>
        <strain evidence="3">cv. Da-Ae</strain>
        <tissue evidence="2">Seedling</tissue>
    </source>
</reference>
<comment type="caution">
    <text evidence="2">The sequence shown here is derived from an EMBL/GenBank/DDBJ whole genome shotgun (WGS) entry which is preliminary data.</text>
</comment>
<feature type="region of interest" description="Disordered" evidence="1">
    <location>
        <begin position="13"/>
        <end position="53"/>
    </location>
</feature>
<dbReference type="EMBL" id="JAGKQM010000012">
    <property type="protein sequence ID" value="KAH0897185.1"/>
    <property type="molecule type" value="Genomic_DNA"/>
</dbReference>
<evidence type="ECO:0000313" key="3">
    <source>
        <dbReference type="Proteomes" id="UP000824890"/>
    </source>
</evidence>
<organism evidence="2 3">
    <name type="scientific">Brassica napus</name>
    <name type="common">Rape</name>
    <dbReference type="NCBI Taxonomy" id="3708"/>
    <lineage>
        <taxon>Eukaryota</taxon>
        <taxon>Viridiplantae</taxon>
        <taxon>Streptophyta</taxon>
        <taxon>Embryophyta</taxon>
        <taxon>Tracheophyta</taxon>
        <taxon>Spermatophyta</taxon>
        <taxon>Magnoliopsida</taxon>
        <taxon>eudicotyledons</taxon>
        <taxon>Gunneridae</taxon>
        <taxon>Pentapetalae</taxon>
        <taxon>rosids</taxon>
        <taxon>malvids</taxon>
        <taxon>Brassicales</taxon>
        <taxon>Brassicaceae</taxon>
        <taxon>Brassiceae</taxon>
        <taxon>Brassica</taxon>
    </lineage>
</organism>
<gene>
    <name evidence="2" type="ORF">HID58_046753</name>
</gene>